<dbReference type="FunFam" id="3.40.50.720:FF:000086">
    <property type="entry name" value="Quinate/shikimate dehydrogenase"/>
    <property type="match status" value="1"/>
</dbReference>
<organism evidence="12 13">
    <name type="scientific">Companilactobacillus versmoldensis DSM 14857 = KCTC 3814</name>
    <dbReference type="NCBI Taxonomy" id="1423815"/>
    <lineage>
        <taxon>Bacteria</taxon>
        <taxon>Bacillati</taxon>
        <taxon>Bacillota</taxon>
        <taxon>Bacilli</taxon>
        <taxon>Lactobacillales</taxon>
        <taxon>Lactobacillaceae</taxon>
        <taxon>Companilactobacillus</taxon>
    </lineage>
</organism>
<dbReference type="GO" id="GO:0052734">
    <property type="term" value="F:shikimate 3-dehydrogenase (NAD+) activity"/>
    <property type="evidence" value="ECO:0007669"/>
    <property type="project" value="RHEA"/>
</dbReference>
<feature type="domain" description="SDH C-terminal" evidence="11">
    <location>
        <begin position="260"/>
        <end position="285"/>
    </location>
</feature>
<dbReference type="CDD" id="cd01065">
    <property type="entry name" value="NAD_bind_Shikimate_DH"/>
    <property type="match status" value="1"/>
</dbReference>
<dbReference type="EMBL" id="AZFA01000005">
    <property type="protein sequence ID" value="KRL67563.1"/>
    <property type="molecule type" value="Genomic_DNA"/>
</dbReference>
<reference evidence="12 13" key="1">
    <citation type="journal article" date="2015" name="Genome Announc.">
        <title>Expanding the biotechnology potential of lactobacilli through comparative genomics of 213 strains and associated genera.</title>
        <authorList>
            <person name="Sun Z."/>
            <person name="Harris H.M."/>
            <person name="McCann A."/>
            <person name="Guo C."/>
            <person name="Argimon S."/>
            <person name="Zhang W."/>
            <person name="Yang X."/>
            <person name="Jeffery I.B."/>
            <person name="Cooney J.C."/>
            <person name="Kagawa T.F."/>
            <person name="Liu W."/>
            <person name="Song Y."/>
            <person name="Salvetti E."/>
            <person name="Wrobel A."/>
            <person name="Rasinkangas P."/>
            <person name="Parkhill J."/>
            <person name="Rea M.C."/>
            <person name="O'Sullivan O."/>
            <person name="Ritari J."/>
            <person name="Douillard F.P."/>
            <person name="Paul Ross R."/>
            <person name="Yang R."/>
            <person name="Briner A.E."/>
            <person name="Felis G.E."/>
            <person name="de Vos W.M."/>
            <person name="Barrangou R."/>
            <person name="Klaenhammer T.R."/>
            <person name="Caufield P.W."/>
            <person name="Cui Y."/>
            <person name="Zhang H."/>
            <person name="O'Toole P.W."/>
        </authorList>
    </citation>
    <scope>NUCLEOTIDE SEQUENCE [LARGE SCALE GENOMIC DNA]</scope>
    <source>
        <strain evidence="12 13">DSM 14857</strain>
    </source>
</reference>
<dbReference type="InterPro" id="IPR046346">
    <property type="entry name" value="Aminoacid_DH-like_N_sf"/>
</dbReference>
<comment type="subunit">
    <text evidence="9">Homodimer.</text>
</comment>
<feature type="binding site" evidence="9">
    <location>
        <position position="109"/>
    </location>
    <ligand>
        <name>shikimate</name>
        <dbReference type="ChEBI" id="CHEBI:36208"/>
    </ligand>
</feature>
<dbReference type="Proteomes" id="UP000051647">
    <property type="component" value="Unassembled WGS sequence"/>
</dbReference>
<feature type="domain" description="Shikimate dehydrogenase substrate binding N-terminal" evidence="10">
    <location>
        <begin position="14"/>
        <end position="96"/>
    </location>
</feature>
<dbReference type="EC" id="1.1.1.25" evidence="9"/>
<comment type="catalytic activity">
    <reaction evidence="9">
        <text>shikimate + NADP(+) = 3-dehydroshikimate + NADPH + H(+)</text>
        <dbReference type="Rhea" id="RHEA:17737"/>
        <dbReference type="ChEBI" id="CHEBI:15378"/>
        <dbReference type="ChEBI" id="CHEBI:16630"/>
        <dbReference type="ChEBI" id="CHEBI:36208"/>
        <dbReference type="ChEBI" id="CHEBI:57783"/>
        <dbReference type="ChEBI" id="CHEBI:58349"/>
        <dbReference type="EC" id="1.1.1.25"/>
    </reaction>
</comment>
<comment type="caution">
    <text evidence="9">Lacks conserved residue(s) required for the propagation of feature annotation.</text>
</comment>
<protein>
    <recommendedName>
        <fullName evidence="9">Shikimate dehydrogenase (NADP(+))</fullName>
        <shortName evidence="9">SDH</shortName>
        <ecNumber evidence="9">1.1.1.25</ecNumber>
    </recommendedName>
</protein>
<comment type="catalytic activity">
    <reaction evidence="6">
        <text>L-quinate + NAD(+) = 3-dehydroquinate + NADH + H(+)</text>
        <dbReference type="Rhea" id="RHEA:22364"/>
        <dbReference type="ChEBI" id="CHEBI:15378"/>
        <dbReference type="ChEBI" id="CHEBI:29751"/>
        <dbReference type="ChEBI" id="CHEBI:32364"/>
        <dbReference type="ChEBI" id="CHEBI:57540"/>
        <dbReference type="ChEBI" id="CHEBI:57945"/>
        <dbReference type="EC" id="1.1.1.24"/>
    </reaction>
</comment>
<dbReference type="GO" id="GO:0019632">
    <property type="term" value="P:shikimate metabolic process"/>
    <property type="evidence" value="ECO:0007669"/>
    <property type="project" value="InterPro"/>
</dbReference>
<dbReference type="GO" id="GO:0050661">
    <property type="term" value="F:NADP binding"/>
    <property type="evidence" value="ECO:0007669"/>
    <property type="project" value="InterPro"/>
</dbReference>
<dbReference type="HAMAP" id="MF_00222">
    <property type="entry name" value="Shikimate_DH_AroE"/>
    <property type="match status" value="1"/>
</dbReference>
<dbReference type="GO" id="GO:0009423">
    <property type="term" value="P:chorismate biosynthetic process"/>
    <property type="evidence" value="ECO:0007669"/>
    <property type="project" value="UniProtKB-UniRule"/>
</dbReference>
<evidence type="ECO:0000256" key="7">
    <source>
        <dbReference type="ARBA" id="ARBA00052329"/>
    </source>
</evidence>
<evidence type="ECO:0000313" key="13">
    <source>
        <dbReference type="Proteomes" id="UP000051647"/>
    </source>
</evidence>
<keyword evidence="3 9" id="KW-0521">NADP</keyword>
<comment type="catalytic activity">
    <reaction evidence="7">
        <text>shikimate + NAD(+) = 3-dehydroshikimate + NADH + H(+)</text>
        <dbReference type="Rhea" id="RHEA:17741"/>
        <dbReference type="ChEBI" id="CHEBI:15378"/>
        <dbReference type="ChEBI" id="CHEBI:16630"/>
        <dbReference type="ChEBI" id="CHEBI:36208"/>
        <dbReference type="ChEBI" id="CHEBI:57540"/>
        <dbReference type="ChEBI" id="CHEBI:57945"/>
    </reaction>
</comment>
<evidence type="ECO:0000256" key="9">
    <source>
        <dbReference type="HAMAP-Rule" id="MF_00222"/>
    </source>
</evidence>
<keyword evidence="2 9" id="KW-0028">Amino-acid biosynthesis</keyword>
<sequence length="297" mass="31690">MDSQIDGHTVMLGLFGSPVGHSGSPAMYNYSFQKAGINDSYLAFDIQEDQTAQALETMKFLHMRGASVTMPCKTEAAKLVDKLSPAAKLIGAVNTITNDDGVLTGHNTDGKGYVENLKQNGVDPKGKTFTLLGAGGASTAIAVQLALDGVKEIHIFNPKDSFFKNAELTAEKISKAVDTCKVTVGDINDQEQLNQSIAESDVLANATKAGMAPNVDQSNIKNLSVFRDDLVVTDTVYSPEVTKMMADAKAHGSKTIGGKGMLVWQGAAAYKLFTGQDMPVDDVKRLFFSSKKETVKA</sequence>
<evidence type="ECO:0000259" key="10">
    <source>
        <dbReference type="Pfam" id="PF08501"/>
    </source>
</evidence>
<evidence type="ECO:0000256" key="3">
    <source>
        <dbReference type="ARBA" id="ARBA00022857"/>
    </source>
</evidence>
<dbReference type="eggNOG" id="COG0169">
    <property type="taxonomic scope" value="Bacteria"/>
</dbReference>
<comment type="pathway">
    <text evidence="8">Aromatic compound metabolism; 3,4-dihydroxybenzoate biosynthesis; 3-dehydroquinate from D-quinate (NAD(+) route).</text>
</comment>
<evidence type="ECO:0000256" key="2">
    <source>
        <dbReference type="ARBA" id="ARBA00022605"/>
    </source>
</evidence>
<dbReference type="Pfam" id="PF08501">
    <property type="entry name" value="Shikimate_dh_N"/>
    <property type="match status" value="1"/>
</dbReference>
<evidence type="ECO:0000313" key="12">
    <source>
        <dbReference type="EMBL" id="KRL67563.1"/>
    </source>
</evidence>
<dbReference type="GO" id="GO:0030266">
    <property type="term" value="F:quinate 3-dehydrogenase (NAD+) activity"/>
    <property type="evidence" value="ECO:0007669"/>
    <property type="project" value="UniProtKB-EC"/>
</dbReference>
<proteinExistence type="inferred from homology"/>
<dbReference type="STRING" id="1423815.FC27_GL001879"/>
<keyword evidence="4 9" id="KW-0560">Oxidoreductase</keyword>
<dbReference type="GO" id="GO:0004764">
    <property type="term" value="F:shikimate 3-dehydrogenase (NADP+) activity"/>
    <property type="evidence" value="ECO:0007669"/>
    <property type="project" value="UniProtKB-UniRule"/>
</dbReference>
<dbReference type="GO" id="GO:0008652">
    <property type="term" value="P:amino acid biosynthetic process"/>
    <property type="evidence" value="ECO:0007669"/>
    <property type="project" value="UniProtKB-KW"/>
</dbReference>
<dbReference type="PANTHER" id="PTHR21089">
    <property type="entry name" value="SHIKIMATE DEHYDROGENASE"/>
    <property type="match status" value="1"/>
</dbReference>
<name>A0A0R1SQY8_9LACO</name>
<comment type="function">
    <text evidence="9">Involved in the biosynthesis of the chorismate, which leads to the biosynthesis of aromatic amino acids. Catalyzes the reversible NADPH linked reduction of 3-dehydroshikimate (DHSA) to yield shikimate (SA).</text>
</comment>
<dbReference type="GO" id="GO:0009073">
    <property type="term" value="P:aromatic amino acid family biosynthetic process"/>
    <property type="evidence" value="ECO:0007669"/>
    <property type="project" value="UniProtKB-KW"/>
</dbReference>
<dbReference type="InterPro" id="IPR041121">
    <property type="entry name" value="SDH_C"/>
</dbReference>
<dbReference type="AlphaFoldDB" id="A0A0R1SQY8"/>
<feature type="binding site" evidence="9">
    <location>
        <position position="235"/>
    </location>
    <ligand>
        <name>NADP(+)</name>
        <dbReference type="ChEBI" id="CHEBI:58349"/>
    </ligand>
</feature>
<keyword evidence="13" id="KW-1185">Reference proteome</keyword>
<feature type="binding site" evidence="9">
    <location>
        <position position="258"/>
    </location>
    <ligand>
        <name>NADP(+)</name>
        <dbReference type="ChEBI" id="CHEBI:58349"/>
    </ligand>
</feature>
<evidence type="ECO:0000256" key="5">
    <source>
        <dbReference type="ARBA" id="ARBA00023141"/>
    </source>
</evidence>
<keyword evidence="5 9" id="KW-0057">Aromatic amino acid biosynthesis</keyword>
<dbReference type="RefSeq" id="WP_010625344.1">
    <property type="nucleotide sequence ID" value="NZ_AZFA01000005.1"/>
</dbReference>
<dbReference type="PATRIC" id="fig|1423815.3.peg.1922"/>
<feature type="binding site" evidence="9">
    <location>
        <position position="94"/>
    </location>
    <ligand>
        <name>shikimate</name>
        <dbReference type="ChEBI" id="CHEBI:36208"/>
    </ligand>
</feature>
<feature type="binding site" evidence="9">
    <location>
        <position position="69"/>
    </location>
    <ligand>
        <name>shikimate</name>
        <dbReference type="ChEBI" id="CHEBI:36208"/>
    </ligand>
</feature>
<feature type="active site" description="Proton acceptor" evidence="9">
    <location>
        <position position="73"/>
    </location>
</feature>
<dbReference type="Gene3D" id="3.40.50.720">
    <property type="entry name" value="NAD(P)-binding Rossmann-like Domain"/>
    <property type="match status" value="1"/>
</dbReference>
<feature type="binding site" evidence="9">
    <location>
        <position position="237"/>
    </location>
    <ligand>
        <name>shikimate</name>
        <dbReference type="ChEBI" id="CHEBI:36208"/>
    </ligand>
</feature>
<accession>A0A0R1SQY8</accession>
<comment type="pathway">
    <text evidence="1 9">Metabolic intermediate biosynthesis; chorismate biosynthesis; chorismate from D-erythrose 4-phosphate and phosphoenolpyruvate: step 4/7.</text>
</comment>
<dbReference type="SUPFAM" id="SSF53223">
    <property type="entry name" value="Aminoacid dehydrogenase-like, N-terminal domain"/>
    <property type="match status" value="1"/>
</dbReference>
<feature type="binding site" evidence="9">
    <location>
        <begin position="22"/>
        <end position="24"/>
    </location>
    <ligand>
        <name>shikimate</name>
        <dbReference type="ChEBI" id="CHEBI:36208"/>
    </ligand>
</feature>
<feature type="binding site" evidence="9">
    <location>
        <begin position="133"/>
        <end position="137"/>
    </location>
    <ligand>
        <name>NADP(+)</name>
        <dbReference type="ChEBI" id="CHEBI:58349"/>
    </ligand>
</feature>
<dbReference type="UniPathway" id="UPA00053">
    <property type="reaction ID" value="UER00087"/>
</dbReference>
<dbReference type="SUPFAM" id="SSF51735">
    <property type="entry name" value="NAD(P)-binding Rossmann-fold domains"/>
    <property type="match status" value="1"/>
</dbReference>
<dbReference type="PANTHER" id="PTHR21089:SF1">
    <property type="entry name" value="BIFUNCTIONAL 3-DEHYDROQUINATE DEHYDRATASE_SHIKIMATE DEHYDROGENASE, CHLOROPLASTIC"/>
    <property type="match status" value="1"/>
</dbReference>
<evidence type="ECO:0000256" key="4">
    <source>
        <dbReference type="ARBA" id="ARBA00023002"/>
    </source>
</evidence>
<comment type="caution">
    <text evidence="12">The sequence shown here is derived from an EMBL/GenBank/DDBJ whole genome shotgun (WGS) entry which is preliminary data.</text>
</comment>
<dbReference type="Gene3D" id="3.40.50.10860">
    <property type="entry name" value="Leucine Dehydrogenase, chain A, domain 1"/>
    <property type="match status" value="1"/>
</dbReference>
<dbReference type="NCBIfam" id="NF009200">
    <property type="entry name" value="PRK12548.1"/>
    <property type="match status" value="1"/>
</dbReference>
<dbReference type="InterPro" id="IPR013708">
    <property type="entry name" value="Shikimate_DH-bd_N"/>
</dbReference>
<evidence type="ECO:0000259" key="11">
    <source>
        <dbReference type="Pfam" id="PF18317"/>
    </source>
</evidence>
<dbReference type="InterPro" id="IPR011342">
    <property type="entry name" value="Shikimate_DH"/>
</dbReference>
<dbReference type="NCBIfam" id="TIGR00507">
    <property type="entry name" value="aroE"/>
    <property type="match status" value="1"/>
</dbReference>
<dbReference type="OrthoDB" id="9792692at2"/>
<dbReference type="InterPro" id="IPR036291">
    <property type="entry name" value="NAD(P)-bd_dom_sf"/>
</dbReference>
<evidence type="ECO:0000256" key="1">
    <source>
        <dbReference type="ARBA" id="ARBA00004871"/>
    </source>
</evidence>
<evidence type="ECO:0000256" key="6">
    <source>
        <dbReference type="ARBA" id="ARBA00051639"/>
    </source>
</evidence>
<dbReference type="InterPro" id="IPR022893">
    <property type="entry name" value="Shikimate_DH_fam"/>
</dbReference>
<evidence type="ECO:0000256" key="8">
    <source>
        <dbReference type="ARBA" id="ARBA00060613"/>
    </source>
</evidence>
<feature type="binding site" evidence="9">
    <location>
        <position position="265"/>
    </location>
    <ligand>
        <name>shikimate</name>
        <dbReference type="ChEBI" id="CHEBI:36208"/>
    </ligand>
</feature>
<gene>
    <name evidence="9" type="primary">aroE</name>
    <name evidence="12" type="ORF">FC27_GL001879</name>
</gene>
<comment type="similarity">
    <text evidence="9">Belongs to the shikimate dehydrogenase family.</text>
</comment>
<dbReference type="Pfam" id="PF18317">
    <property type="entry name" value="SDH_C"/>
    <property type="match status" value="1"/>
</dbReference>